<dbReference type="GO" id="GO:0005886">
    <property type="term" value="C:plasma membrane"/>
    <property type="evidence" value="ECO:0007669"/>
    <property type="project" value="UniProtKB-SubCell"/>
</dbReference>
<comment type="similarity">
    <text evidence="3">Belongs to the multi antimicrobial extrusion (MATE) (TC 2.A.66.1) family.</text>
</comment>
<evidence type="ECO:0000256" key="7">
    <source>
        <dbReference type="ARBA" id="ARBA00022475"/>
    </source>
</evidence>
<evidence type="ECO:0000256" key="2">
    <source>
        <dbReference type="ARBA" id="ARBA00004651"/>
    </source>
</evidence>
<name>A0A1H9GYR8_9LACT</name>
<organism evidence="14 15">
    <name type="scientific">Granulicatella balaenopterae</name>
    <dbReference type="NCBI Taxonomy" id="137733"/>
    <lineage>
        <taxon>Bacteria</taxon>
        <taxon>Bacillati</taxon>
        <taxon>Bacillota</taxon>
        <taxon>Bacilli</taxon>
        <taxon>Lactobacillales</taxon>
        <taxon>Carnobacteriaceae</taxon>
        <taxon>Granulicatella</taxon>
    </lineage>
</organism>
<evidence type="ECO:0000256" key="6">
    <source>
        <dbReference type="ARBA" id="ARBA00022449"/>
    </source>
</evidence>
<dbReference type="OrthoDB" id="9776324at2"/>
<dbReference type="PANTHER" id="PTHR43298:SF2">
    <property type="entry name" value="FMN_FAD EXPORTER YEEO-RELATED"/>
    <property type="match status" value="1"/>
</dbReference>
<evidence type="ECO:0000256" key="9">
    <source>
        <dbReference type="ARBA" id="ARBA00022989"/>
    </source>
</evidence>
<dbReference type="AlphaFoldDB" id="A0A1H9GYR8"/>
<feature type="transmembrane region" description="Helical" evidence="13">
    <location>
        <begin position="355"/>
        <end position="373"/>
    </location>
</feature>
<keyword evidence="11 13" id="KW-0472">Membrane</keyword>
<proteinExistence type="inferred from homology"/>
<keyword evidence="6" id="KW-0050">Antiport</keyword>
<dbReference type="Proteomes" id="UP000198556">
    <property type="component" value="Unassembled WGS sequence"/>
</dbReference>
<feature type="transmembrane region" description="Helical" evidence="13">
    <location>
        <begin position="237"/>
        <end position="259"/>
    </location>
</feature>
<dbReference type="STRING" id="137733.SAMN05421767_10188"/>
<feature type="transmembrane region" description="Helical" evidence="13">
    <location>
        <begin position="385"/>
        <end position="404"/>
    </location>
</feature>
<feature type="transmembrane region" description="Helical" evidence="13">
    <location>
        <begin position="164"/>
        <end position="187"/>
    </location>
</feature>
<feature type="transmembrane region" description="Helical" evidence="13">
    <location>
        <begin position="92"/>
        <end position="115"/>
    </location>
</feature>
<feature type="transmembrane region" description="Helical" evidence="13">
    <location>
        <begin position="320"/>
        <end position="343"/>
    </location>
</feature>
<reference evidence="14 15" key="1">
    <citation type="submission" date="2016-10" db="EMBL/GenBank/DDBJ databases">
        <authorList>
            <person name="de Groot N.N."/>
        </authorList>
    </citation>
    <scope>NUCLEOTIDE SEQUENCE [LARGE SCALE GENOMIC DNA]</scope>
    <source>
        <strain evidence="14 15">DSM 15827</strain>
    </source>
</reference>
<dbReference type="InterPro" id="IPR048279">
    <property type="entry name" value="MdtK-like"/>
</dbReference>
<evidence type="ECO:0000256" key="11">
    <source>
        <dbReference type="ARBA" id="ARBA00023136"/>
    </source>
</evidence>
<evidence type="ECO:0000313" key="14">
    <source>
        <dbReference type="EMBL" id="SEQ55194.1"/>
    </source>
</evidence>
<dbReference type="GO" id="GO:0006811">
    <property type="term" value="P:monoatomic ion transport"/>
    <property type="evidence" value="ECO:0007669"/>
    <property type="project" value="UniProtKB-KW"/>
</dbReference>
<dbReference type="InterPro" id="IPR050222">
    <property type="entry name" value="MATE_MdtK"/>
</dbReference>
<feature type="transmembrane region" description="Helical" evidence="13">
    <location>
        <begin position="135"/>
        <end position="152"/>
    </location>
</feature>
<keyword evidence="15" id="KW-1185">Reference proteome</keyword>
<evidence type="ECO:0000256" key="4">
    <source>
        <dbReference type="ARBA" id="ARBA00020268"/>
    </source>
</evidence>
<sequence length="447" mass="48898">MKKVDLVNDSIVSAMIRFSLPIILALFLQALYGACDLWAVGQFATPVDMSAVSTSSQVLLMLNGLMTGIFSGTTILLGLSSGERRFDKSRQVFAGTFWIILIMSAVVTVVLGVFAEKIAVMANAPEAALLQTTNYLRICGMGTFFIISYNGISALFRGVGNSTLPLMFVAIAGATNMILDIVLIKYFEMGATGAAYATVFAQGLSVVLSLIFMKRYDFDFSLDKRIFTWDYVTIKEIMQIGLPIGLLQLCNEFYYFILIGFVNRLGVTESAGVGVAEKLILFLILIPLSFMTALSSFVSFNIGAGQKERAKKGLFTTMKLSVSLGFVMASILFFLGSHLAGIFSENEAVKDCAGLFLKATSLECFILSIVYCLTGYFNGLKRSSFVMLQGVAVIFLVKIPYAFIAQKYLPYKLFNLGLSTVLGAASSLVLCVGYYLYLERRIKKVSH</sequence>
<feature type="transmembrane region" description="Helical" evidence="13">
    <location>
        <begin position="416"/>
        <end position="437"/>
    </location>
</feature>
<dbReference type="Pfam" id="PF01554">
    <property type="entry name" value="MatE"/>
    <property type="match status" value="2"/>
</dbReference>
<comment type="subcellular location">
    <subcellularLocation>
        <location evidence="2">Cell membrane</location>
        <topology evidence="2">Multi-pass membrane protein</topology>
    </subcellularLocation>
</comment>
<keyword evidence="5" id="KW-0813">Transport</keyword>
<keyword evidence="9 13" id="KW-1133">Transmembrane helix</keyword>
<keyword evidence="7" id="KW-1003">Cell membrane</keyword>
<dbReference type="PANTHER" id="PTHR43298">
    <property type="entry name" value="MULTIDRUG RESISTANCE PROTEIN NORM-RELATED"/>
    <property type="match status" value="1"/>
</dbReference>
<dbReference type="GO" id="GO:0015297">
    <property type="term" value="F:antiporter activity"/>
    <property type="evidence" value="ECO:0007669"/>
    <property type="project" value="UniProtKB-KW"/>
</dbReference>
<evidence type="ECO:0000256" key="10">
    <source>
        <dbReference type="ARBA" id="ARBA00023065"/>
    </source>
</evidence>
<evidence type="ECO:0000313" key="15">
    <source>
        <dbReference type="Proteomes" id="UP000198556"/>
    </source>
</evidence>
<dbReference type="NCBIfam" id="TIGR00797">
    <property type="entry name" value="matE"/>
    <property type="match status" value="1"/>
</dbReference>
<gene>
    <name evidence="14" type="ORF">SAMN05421767_10188</name>
</gene>
<keyword evidence="8 13" id="KW-0812">Transmembrane</keyword>
<evidence type="ECO:0000256" key="13">
    <source>
        <dbReference type="SAM" id="Phobius"/>
    </source>
</evidence>
<evidence type="ECO:0000256" key="5">
    <source>
        <dbReference type="ARBA" id="ARBA00022448"/>
    </source>
</evidence>
<evidence type="ECO:0000256" key="8">
    <source>
        <dbReference type="ARBA" id="ARBA00022692"/>
    </source>
</evidence>
<comment type="function">
    <text evidence="1">Multidrug efflux pump.</text>
</comment>
<dbReference type="GO" id="GO:0042910">
    <property type="term" value="F:xenobiotic transmembrane transporter activity"/>
    <property type="evidence" value="ECO:0007669"/>
    <property type="project" value="InterPro"/>
</dbReference>
<protein>
    <recommendedName>
        <fullName evidence="4">Probable multidrug resistance protein NorM</fullName>
    </recommendedName>
    <alternativeName>
        <fullName evidence="12">Multidrug-efflux transporter</fullName>
    </alternativeName>
</protein>
<dbReference type="EMBL" id="FOGF01000001">
    <property type="protein sequence ID" value="SEQ55194.1"/>
    <property type="molecule type" value="Genomic_DNA"/>
</dbReference>
<evidence type="ECO:0000256" key="1">
    <source>
        <dbReference type="ARBA" id="ARBA00003408"/>
    </source>
</evidence>
<feature type="transmembrane region" description="Helical" evidence="13">
    <location>
        <begin position="279"/>
        <end position="300"/>
    </location>
</feature>
<feature type="transmembrane region" description="Helical" evidence="13">
    <location>
        <begin position="20"/>
        <end position="40"/>
    </location>
</feature>
<accession>A0A1H9GYR8</accession>
<evidence type="ECO:0000256" key="3">
    <source>
        <dbReference type="ARBA" id="ARBA00010199"/>
    </source>
</evidence>
<keyword evidence="10" id="KW-0406">Ion transport</keyword>
<dbReference type="CDD" id="cd13138">
    <property type="entry name" value="MATE_yoeA_like"/>
    <property type="match status" value="1"/>
</dbReference>
<feature type="transmembrane region" description="Helical" evidence="13">
    <location>
        <begin position="60"/>
        <end position="80"/>
    </location>
</feature>
<dbReference type="InterPro" id="IPR002528">
    <property type="entry name" value="MATE_fam"/>
</dbReference>
<feature type="transmembrane region" description="Helical" evidence="13">
    <location>
        <begin position="193"/>
        <end position="216"/>
    </location>
</feature>
<evidence type="ECO:0000256" key="12">
    <source>
        <dbReference type="ARBA" id="ARBA00031636"/>
    </source>
</evidence>
<dbReference type="PIRSF" id="PIRSF006603">
    <property type="entry name" value="DinF"/>
    <property type="match status" value="1"/>
</dbReference>
<dbReference type="RefSeq" id="WP_089745516.1">
    <property type="nucleotide sequence ID" value="NZ_FOGF01000001.1"/>
</dbReference>